<dbReference type="AlphaFoldDB" id="A0A9Q0H303"/>
<evidence type="ECO:0000256" key="2">
    <source>
        <dbReference type="ARBA" id="ARBA00022679"/>
    </source>
</evidence>
<evidence type="ECO:0000256" key="3">
    <source>
        <dbReference type="ARBA" id="ARBA00023315"/>
    </source>
</evidence>
<reference evidence="4" key="1">
    <citation type="journal article" date="2023" name="Plant J.">
        <title>The genome of the king protea, Protea cynaroides.</title>
        <authorList>
            <person name="Chang J."/>
            <person name="Duong T.A."/>
            <person name="Schoeman C."/>
            <person name="Ma X."/>
            <person name="Roodt D."/>
            <person name="Barker N."/>
            <person name="Li Z."/>
            <person name="Van de Peer Y."/>
            <person name="Mizrachi E."/>
        </authorList>
    </citation>
    <scope>NUCLEOTIDE SEQUENCE</scope>
    <source>
        <tissue evidence="4">Young leaves</tissue>
    </source>
</reference>
<dbReference type="InterPro" id="IPR023213">
    <property type="entry name" value="CAT-like_dom_sf"/>
</dbReference>
<dbReference type="FunFam" id="3.30.559.10:FF:000008">
    <property type="entry name" value="Tryptamine hydroxycinnamoyl transferase"/>
    <property type="match status" value="1"/>
</dbReference>
<comment type="caution">
    <text evidence="4">The sequence shown here is derived from an EMBL/GenBank/DDBJ whole genome shotgun (WGS) entry which is preliminary data.</text>
</comment>
<organism evidence="4 5">
    <name type="scientific">Protea cynaroides</name>
    <dbReference type="NCBI Taxonomy" id="273540"/>
    <lineage>
        <taxon>Eukaryota</taxon>
        <taxon>Viridiplantae</taxon>
        <taxon>Streptophyta</taxon>
        <taxon>Embryophyta</taxon>
        <taxon>Tracheophyta</taxon>
        <taxon>Spermatophyta</taxon>
        <taxon>Magnoliopsida</taxon>
        <taxon>Proteales</taxon>
        <taxon>Proteaceae</taxon>
        <taxon>Protea</taxon>
    </lineage>
</organism>
<keyword evidence="5" id="KW-1185">Reference proteome</keyword>
<dbReference type="PANTHER" id="PTHR31642">
    <property type="entry name" value="TRICHOTHECENE 3-O-ACETYLTRANSFERASE"/>
    <property type="match status" value="1"/>
</dbReference>
<evidence type="ECO:0000313" key="5">
    <source>
        <dbReference type="Proteomes" id="UP001141806"/>
    </source>
</evidence>
<accession>A0A9Q0H303</accession>
<dbReference type="GO" id="GO:0016747">
    <property type="term" value="F:acyltransferase activity, transferring groups other than amino-acyl groups"/>
    <property type="evidence" value="ECO:0007669"/>
    <property type="project" value="TreeGrafter"/>
</dbReference>
<dbReference type="Proteomes" id="UP001141806">
    <property type="component" value="Unassembled WGS sequence"/>
</dbReference>
<gene>
    <name evidence="4" type="ORF">NE237_026007</name>
</gene>
<dbReference type="PANTHER" id="PTHR31642:SF11">
    <property type="entry name" value="SHIKIMATE O-HYDROXYCINNAMOYLTRANSFERASE"/>
    <property type="match status" value="1"/>
</dbReference>
<dbReference type="InterPro" id="IPR050317">
    <property type="entry name" value="Plant_Fungal_Acyltransferase"/>
</dbReference>
<evidence type="ECO:0000256" key="1">
    <source>
        <dbReference type="ARBA" id="ARBA00009861"/>
    </source>
</evidence>
<dbReference type="OrthoDB" id="671439at2759"/>
<comment type="similarity">
    <text evidence="1">Belongs to the plant acyltransferase family.</text>
</comment>
<dbReference type="Pfam" id="PF02458">
    <property type="entry name" value="Transferase"/>
    <property type="match status" value="2"/>
</dbReference>
<sequence>MKVKVKESTMAQRFYQFLRNQRLEGSPEKGDFASSMELENLLPPVPDVDYTGDITSYPLLLLQVTRFKCGGVSIGVDYGFPGGGHTKDLSLDKQRRSLGTEYMAGRLRKEEANDRLEINCNGDGALFLVAETSSDIDDLGDFVMSMELKRLLPPVPGVDYTGDITSNPLLILQVTRFKCGGVSIGMGLDHYVADGMTAMYFIKTWCAMAHGLDINIPPFVDRTILRVRDPPTPTFEHIEFQIPPSLKSPQQTTKSPADLDATTFAMFKISREQLNNLKAKANSGEKEDGGNKVNYSSYEVLTGHIWRCSCKARGLPDDQETKLKIAVDGRSKLRPPLPLGYVGNVIFPATPIALSGDLINNPLTYAMGKVHDALTRMDDEYLRSAIDYLELNPDPTVHSTKSPNISILSWVQLKMYDVDFGWGRPIFMGPAGINGDGNVFVLPSPTNDGSLSVAACFQSDHMKIFQKILYGF</sequence>
<evidence type="ECO:0000313" key="4">
    <source>
        <dbReference type="EMBL" id="KAJ4958896.1"/>
    </source>
</evidence>
<dbReference type="EMBL" id="JAMYWD010000010">
    <property type="protein sequence ID" value="KAJ4958896.1"/>
    <property type="molecule type" value="Genomic_DNA"/>
</dbReference>
<protein>
    <submittedName>
        <fullName evidence="4">Uncharacterized protein</fullName>
    </submittedName>
</protein>
<keyword evidence="3" id="KW-0012">Acyltransferase</keyword>
<name>A0A9Q0H303_9MAGN</name>
<dbReference type="Gene3D" id="3.30.559.10">
    <property type="entry name" value="Chloramphenicol acetyltransferase-like domain"/>
    <property type="match status" value="3"/>
</dbReference>
<keyword evidence="2" id="KW-0808">Transferase</keyword>
<proteinExistence type="inferred from homology"/>